<comment type="caution">
    <text evidence="1">The sequence shown here is derived from an EMBL/GenBank/DDBJ whole genome shotgun (WGS) entry which is preliminary data.</text>
</comment>
<protein>
    <submittedName>
        <fullName evidence="1">Uncharacterized protein</fullName>
    </submittedName>
</protein>
<organism evidence="1 2">
    <name type="scientific">Chaenocephalus aceratus</name>
    <name type="common">Blackfin icefish</name>
    <name type="synonym">Chaenichthys aceratus</name>
    <dbReference type="NCBI Taxonomy" id="36190"/>
    <lineage>
        <taxon>Eukaryota</taxon>
        <taxon>Metazoa</taxon>
        <taxon>Chordata</taxon>
        <taxon>Craniata</taxon>
        <taxon>Vertebrata</taxon>
        <taxon>Euteleostomi</taxon>
        <taxon>Actinopterygii</taxon>
        <taxon>Neopterygii</taxon>
        <taxon>Teleostei</taxon>
        <taxon>Neoteleostei</taxon>
        <taxon>Acanthomorphata</taxon>
        <taxon>Eupercaria</taxon>
        <taxon>Perciformes</taxon>
        <taxon>Notothenioidei</taxon>
        <taxon>Channichthyidae</taxon>
        <taxon>Chaenocephalus</taxon>
    </lineage>
</organism>
<name>A0ACB9XJE9_CHAAC</name>
<feature type="non-terminal residue" evidence="1">
    <location>
        <position position="1"/>
    </location>
</feature>
<dbReference type="Proteomes" id="UP001057452">
    <property type="component" value="Chromosome 5"/>
</dbReference>
<reference evidence="1" key="1">
    <citation type="submission" date="2022-05" db="EMBL/GenBank/DDBJ databases">
        <title>Chromosome-level genome of Chaenocephalus aceratus.</title>
        <authorList>
            <person name="Park H."/>
        </authorList>
    </citation>
    <scope>NUCLEOTIDE SEQUENCE</scope>
    <source>
        <strain evidence="1">KU_202001</strain>
    </source>
</reference>
<keyword evidence="2" id="KW-1185">Reference proteome</keyword>
<evidence type="ECO:0000313" key="2">
    <source>
        <dbReference type="Proteomes" id="UP001057452"/>
    </source>
</evidence>
<gene>
    <name evidence="1" type="ORF">KUCAC02_029976</name>
</gene>
<dbReference type="EMBL" id="CM043789">
    <property type="protein sequence ID" value="KAI4826530.1"/>
    <property type="molecule type" value="Genomic_DNA"/>
</dbReference>
<accession>A0ACB9XJE9</accession>
<feature type="non-terminal residue" evidence="1">
    <location>
        <position position="104"/>
    </location>
</feature>
<sequence>KCKPPRLLISPGPPPSFTGLNDRHLFNSSHWEMRLVSMEEDRVRVGGKQAVETEERKGRKKVRMGVCYPIIRHDLPISYILSQQEHNDRKDANEDDNRGDDGPD</sequence>
<evidence type="ECO:0000313" key="1">
    <source>
        <dbReference type="EMBL" id="KAI4826530.1"/>
    </source>
</evidence>
<proteinExistence type="predicted"/>